<keyword evidence="2" id="KW-1185">Reference proteome</keyword>
<dbReference type="EMBL" id="JAAEEH010000003">
    <property type="protein sequence ID" value="NDL66511.1"/>
    <property type="molecule type" value="Genomic_DNA"/>
</dbReference>
<proteinExistence type="predicted"/>
<sequence>MKLLDSNWKFFGKVHVFDLLFLLVLVAALAGVLNRVSGGDLASMAGGSKPVPVRMTLKTFEYDPAYYQSLEAGAELVEDKMVFEGSRIVSVDLQDAPITLVDNNGDVVNGSNPLRKVALVVVEATATRKGPIYELGKQELRVGAGFFLTTEDNKLSTIITAFQPLDEGDAGVVE</sequence>
<dbReference type="Proteomes" id="UP000461585">
    <property type="component" value="Unassembled WGS sequence"/>
</dbReference>
<evidence type="ECO:0000313" key="2">
    <source>
        <dbReference type="Proteomes" id="UP000461585"/>
    </source>
</evidence>
<organism evidence="1 2">
    <name type="scientific">Anaerotalea alkaliphila</name>
    <dbReference type="NCBI Taxonomy" id="2662126"/>
    <lineage>
        <taxon>Bacteria</taxon>
        <taxon>Bacillati</taxon>
        <taxon>Bacillota</taxon>
        <taxon>Clostridia</taxon>
        <taxon>Eubacteriales</taxon>
        <taxon>Anaerotalea</taxon>
    </lineage>
</organism>
<dbReference type="AlphaFoldDB" id="A0A7X5KL66"/>
<reference evidence="1 2" key="1">
    <citation type="submission" date="2020-01" db="EMBL/GenBank/DDBJ databases">
        <title>Anaeroalcalibacter tamaniensis gen. nov., sp. nov., moderately halophilic strictly anaerobic fermenter bacterium from mud volcano of Taman peninsula.</title>
        <authorList>
            <person name="Frolova A."/>
            <person name="Merkel A.Y."/>
            <person name="Slobodkin A.I."/>
        </authorList>
    </citation>
    <scope>NUCLEOTIDE SEQUENCE [LARGE SCALE GENOMIC DNA]</scope>
    <source>
        <strain evidence="1 2">F-3ap</strain>
    </source>
</reference>
<name>A0A7X5KL66_9FIRM</name>
<dbReference type="RefSeq" id="WP_162369241.1">
    <property type="nucleotide sequence ID" value="NZ_JAAEEH010000003.1"/>
</dbReference>
<dbReference type="Pfam" id="PF14221">
    <property type="entry name" value="DUF4330"/>
    <property type="match status" value="1"/>
</dbReference>
<gene>
    <name evidence="1" type="ORF">GXN74_01950</name>
</gene>
<accession>A0A7X5KL66</accession>
<dbReference type="InterPro" id="IPR025480">
    <property type="entry name" value="DUF4330"/>
</dbReference>
<evidence type="ECO:0000313" key="1">
    <source>
        <dbReference type="EMBL" id="NDL66511.1"/>
    </source>
</evidence>
<protein>
    <submittedName>
        <fullName evidence="1">DUF4330 family protein</fullName>
    </submittedName>
</protein>
<comment type="caution">
    <text evidence="1">The sequence shown here is derived from an EMBL/GenBank/DDBJ whole genome shotgun (WGS) entry which is preliminary data.</text>
</comment>